<keyword evidence="2" id="KW-1185">Reference proteome</keyword>
<evidence type="ECO:0000313" key="1">
    <source>
        <dbReference type="EMBL" id="BAT13659.1"/>
    </source>
</evidence>
<dbReference type="EMBL" id="AP014967">
    <property type="protein sequence ID" value="BAT13659.1"/>
    <property type="molecule type" value="Genomic_DNA"/>
</dbReference>
<dbReference type="Proteomes" id="UP000059680">
    <property type="component" value="Chromosome 11"/>
</dbReference>
<sequence>RSEKYQNTTNRFFTSSRTLLELVSLFFFSFSPPNKELYRYLLQFRLEKWVSNTRWQPRRHISLWPIRRRSRQLHQFCT</sequence>
<accession>A0A0P0Y174</accession>
<organism evidence="1 2">
    <name type="scientific">Oryza sativa subsp. japonica</name>
    <name type="common">Rice</name>
    <dbReference type="NCBI Taxonomy" id="39947"/>
    <lineage>
        <taxon>Eukaryota</taxon>
        <taxon>Viridiplantae</taxon>
        <taxon>Streptophyta</taxon>
        <taxon>Embryophyta</taxon>
        <taxon>Tracheophyta</taxon>
        <taxon>Spermatophyta</taxon>
        <taxon>Magnoliopsida</taxon>
        <taxon>Liliopsida</taxon>
        <taxon>Poales</taxon>
        <taxon>Poaceae</taxon>
        <taxon>BOP clade</taxon>
        <taxon>Oryzoideae</taxon>
        <taxon>Oryzeae</taxon>
        <taxon>Oryzinae</taxon>
        <taxon>Oryza</taxon>
        <taxon>Oryza sativa</taxon>
    </lineage>
</organism>
<dbReference type="AlphaFoldDB" id="A0A0P0Y174"/>
<protein>
    <submittedName>
        <fullName evidence="1">Os11g0296001 protein</fullName>
    </submittedName>
</protein>
<reference evidence="1 2" key="2">
    <citation type="journal article" date="2013" name="Plant Cell Physiol.">
        <title>Rice Annotation Project Database (RAP-DB): an integrative and interactive database for rice genomics.</title>
        <authorList>
            <person name="Sakai H."/>
            <person name="Lee S.S."/>
            <person name="Tanaka T."/>
            <person name="Numa H."/>
            <person name="Kim J."/>
            <person name="Kawahara Y."/>
            <person name="Wakimoto H."/>
            <person name="Yang C.C."/>
            <person name="Iwamoto M."/>
            <person name="Abe T."/>
            <person name="Yamada Y."/>
            <person name="Muto A."/>
            <person name="Inokuchi H."/>
            <person name="Ikemura T."/>
            <person name="Matsumoto T."/>
            <person name="Sasaki T."/>
            <person name="Itoh T."/>
        </authorList>
    </citation>
    <scope>NUCLEOTIDE SEQUENCE [LARGE SCALE GENOMIC DNA]</scope>
    <source>
        <strain evidence="2">cv. Nipponbare</strain>
    </source>
</reference>
<dbReference type="Gramene" id="Os11t0296001-01">
    <property type="protein sequence ID" value="Os11t0296001-01"/>
    <property type="gene ID" value="Os11g0296001"/>
</dbReference>
<proteinExistence type="predicted"/>
<name>A0A0P0Y174_ORYSJ</name>
<feature type="non-terminal residue" evidence="1">
    <location>
        <position position="1"/>
    </location>
</feature>
<reference evidence="1 2" key="3">
    <citation type="journal article" date="2013" name="Rice">
        <title>Improvement of the Oryza sativa Nipponbare reference genome using next generation sequence and optical map data.</title>
        <authorList>
            <person name="Kawahara Y."/>
            <person name="de la Bastide M."/>
            <person name="Hamilton J.P."/>
            <person name="Kanamori H."/>
            <person name="McCombie W.R."/>
            <person name="Ouyang S."/>
            <person name="Schwartz D.C."/>
            <person name="Tanaka T."/>
            <person name="Wu J."/>
            <person name="Zhou S."/>
            <person name="Childs K.L."/>
            <person name="Davidson R.M."/>
            <person name="Lin H."/>
            <person name="Quesada-Ocampo L."/>
            <person name="Vaillancourt B."/>
            <person name="Sakai H."/>
            <person name="Lee S.S."/>
            <person name="Kim J."/>
            <person name="Numa H."/>
            <person name="Itoh T."/>
            <person name="Buell C.R."/>
            <person name="Matsumoto T."/>
        </authorList>
    </citation>
    <scope>NUCLEOTIDE SEQUENCE [LARGE SCALE GENOMIC DNA]</scope>
    <source>
        <strain evidence="2">cv. Nipponbare</strain>
    </source>
</reference>
<dbReference type="PaxDb" id="39947-A0A0P0Y174"/>
<evidence type="ECO:0000313" key="2">
    <source>
        <dbReference type="Proteomes" id="UP000059680"/>
    </source>
</evidence>
<gene>
    <name evidence="1" type="ordered locus">Os11g0296001</name>
    <name evidence="1" type="ORF">OSNPB_110296001</name>
</gene>
<dbReference type="InParanoid" id="A0A0P0Y174"/>
<reference evidence="2" key="1">
    <citation type="journal article" date="2005" name="Nature">
        <title>The map-based sequence of the rice genome.</title>
        <authorList>
            <consortium name="International rice genome sequencing project (IRGSP)"/>
            <person name="Matsumoto T."/>
            <person name="Wu J."/>
            <person name="Kanamori H."/>
            <person name="Katayose Y."/>
            <person name="Fujisawa M."/>
            <person name="Namiki N."/>
            <person name="Mizuno H."/>
            <person name="Yamamoto K."/>
            <person name="Antonio B.A."/>
            <person name="Baba T."/>
            <person name="Sakata K."/>
            <person name="Nagamura Y."/>
            <person name="Aoki H."/>
            <person name="Arikawa K."/>
            <person name="Arita K."/>
            <person name="Bito T."/>
            <person name="Chiden Y."/>
            <person name="Fujitsuka N."/>
            <person name="Fukunaka R."/>
            <person name="Hamada M."/>
            <person name="Harada C."/>
            <person name="Hayashi A."/>
            <person name="Hijishita S."/>
            <person name="Honda M."/>
            <person name="Hosokawa S."/>
            <person name="Ichikawa Y."/>
            <person name="Idonuma A."/>
            <person name="Iijima M."/>
            <person name="Ikeda M."/>
            <person name="Ikeno M."/>
            <person name="Ito K."/>
            <person name="Ito S."/>
            <person name="Ito T."/>
            <person name="Ito Y."/>
            <person name="Ito Y."/>
            <person name="Iwabuchi A."/>
            <person name="Kamiya K."/>
            <person name="Karasawa W."/>
            <person name="Kurita K."/>
            <person name="Katagiri S."/>
            <person name="Kikuta A."/>
            <person name="Kobayashi H."/>
            <person name="Kobayashi N."/>
            <person name="Machita K."/>
            <person name="Maehara T."/>
            <person name="Masukawa M."/>
            <person name="Mizubayashi T."/>
            <person name="Mukai Y."/>
            <person name="Nagasaki H."/>
            <person name="Nagata Y."/>
            <person name="Naito S."/>
            <person name="Nakashima M."/>
            <person name="Nakama Y."/>
            <person name="Nakamichi Y."/>
            <person name="Nakamura M."/>
            <person name="Meguro A."/>
            <person name="Negishi M."/>
            <person name="Ohta I."/>
            <person name="Ohta T."/>
            <person name="Okamoto M."/>
            <person name="Ono N."/>
            <person name="Saji S."/>
            <person name="Sakaguchi M."/>
            <person name="Sakai K."/>
            <person name="Shibata M."/>
            <person name="Shimokawa T."/>
            <person name="Song J."/>
            <person name="Takazaki Y."/>
            <person name="Terasawa K."/>
            <person name="Tsugane M."/>
            <person name="Tsuji K."/>
            <person name="Ueda S."/>
            <person name="Waki K."/>
            <person name="Yamagata H."/>
            <person name="Yamamoto M."/>
            <person name="Yamamoto S."/>
            <person name="Yamane H."/>
            <person name="Yoshiki S."/>
            <person name="Yoshihara R."/>
            <person name="Yukawa K."/>
            <person name="Zhong H."/>
            <person name="Yano M."/>
            <person name="Yuan Q."/>
            <person name="Ouyang S."/>
            <person name="Liu J."/>
            <person name="Jones K.M."/>
            <person name="Gansberger K."/>
            <person name="Moffat K."/>
            <person name="Hill J."/>
            <person name="Bera J."/>
            <person name="Fadrosh D."/>
            <person name="Jin S."/>
            <person name="Johri S."/>
            <person name="Kim M."/>
            <person name="Overton L."/>
            <person name="Reardon M."/>
            <person name="Tsitrin T."/>
            <person name="Vuong H."/>
            <person name="Weaver B."/>
            <person name="Ciecko A."/>
            <person name="Tallon L."/>
            <person name="Jackson J."/>
            <person name="Pai G."/>
            <person name="Aken S.V."/>
            <person name="Utterback T."/>
            <person name="Reidmuller S."/>
            <person name="Feldblyum T."/>
            <person name="Hsiao J."/>
            <person name="Zismann V."/>
            <person name="Iobst S."/>
            <person name="de Vazeille A.R."/>
            <person name="Buell C.R."/>
            <person name="Ying K."/>
            <person name="Li Y."/>
            <person name="Lu T."/>
            <person name="Huang Y."/>
            <person name="Zhao Q."/>
            <person name="Feng Q."/>
            <person name="Zhang L."/>
            <person name="Zhu J."/>
            <person name="Weng Q."/>
            <person name="Mu J."/>
            <person name="Lu Y."/>
            <person name="Fan D."/>
            <person name="Liu Y."/>
            <person name="Guan J."/>
            <person name="Zhang Y."/>
            <person name="Yu S."/>
            <person name="Liu X."/>
            <person name="Zhang Y."/>
            <person name="Hong G."/>
            <person name="Han B."/>
            <person name="Choisne N."/>
            <person name="Demange N."/>
            <person name="Orjeda G."/>
            <person name="Samain S."/>
            <person name="Cattolico L."/>
            <person name="Pelletier E."/>
            <person name="Couloux A."/>
            <person name="Segurens B."/>
            <person name="Wincker P."/>
            <person name="D'Hont A."/>
            <person name="Scarpelli C."/>
            <person name="Weissenbach J."/>
            <person name="Salanoubat M."/>
            <person name="Quetier F."/>
            <person name="Yu Y."/>
            <person name="Kim H.R."/>
            <person name="Rambo T."/>
            <person name="Currie J."/>
            <person name="Collura K."/>
            <person name="Luo M."/>
            <person name="Yang T."/>
            <person name="Ammiraju J.S.S."/>
            <person name="Engler F."/>
            <person name="Soderlund C."/>
            <person name="Wing R.A."/>
            <person name="Palmer L.E."/>
            <person name="de la Bastide M."/>
            <person name="Spiegel L."/>
            <person name="Nascimento L."/>
            <person name="Zutavern T."/>
            <person name="O'Shaughnessy A."/>
            <person name="Dike S."/>
            <person name="Dedhia N."/>
            <person name="Preston R."/>
            <person name="Balija V."/>
            <person name="McCombie W.R."/>
            <person name="Chow T."/>
            <person name="Chen H."/>
            <person name="Chung M."/>
            <person name="Chen C."/>
            <person name="Shaw J."/>
            <person name="Wu H."/>
            <person name="Hsiao K."/>
            <person name="Chao Y."/>
            <person name="Chu M."/>
            <person name="Cheng C."/>
            <person name="Hour A."/>
            <person name="Lee P."/>
            <person name="Lin S."/>
            <person name="Lin Y."/>
            <person name="Liou J."/>
            <person name="Liu S."/>
            <person name="Hsing Y."/>
            <person name="Raghuvanshi S."/>
            <person name="Mohanty A."/>
            <person name="Bharti A.K."/>
            <person name="Gaur A."/>
            <person name="Gupta V."/>
            <person name="Kumar D."/>
            <person name="Ravi V."/>
            <person name="Vij S."/>
            <person name="Kapur A."/>
            <person name="Khurana P."/>
            <person name="Khurana P."/>
            <person name="Khurana J.P."/>
            <person name="Tyagi A.K."/>
            <person name="Gaikwad K."/>
            <person name="Singh A."/>
            <person name="Dalal V."/>
            <person name="Srivastava S."/>
            <person name="Dixit A."/>
            <person name="Pal A.K."/>
            <person name="Ghazi I.A."/>
            <person name="Yadav M."/>
            <person name="Pandit A."/>
            <person name="Bhargava A."/>
            <person name="Sureshbabu K."/>
            <person name="Batra K."/>
            <person name="Sharma T.R."/>
            <person name="Mohapatra T."/>
            <person name="Singh N.K."/>
            <person name="Messing J."/>
            <person name="Nelson A.B."/>
            <person name="Fuks G."/>
            <person name="Kavchok S."/>
            <person name="Keizer G."/>
            <person name="Linton E."/>
            <person name="Llaca V."/>
            <person name="Song R."/>
            <person name="Tanyolac B."/>
            <person name="Young S."/>
            <person name="Ho-Il K."/>
            <person name="Hahn J.H."/>
            <person name="Sangsakoo G."/>
            <person name="Vanavichit A."/>
            <person name="de Mattos Luiz.A.T."/>
            <person name="Zimmer P.D."/>
            <person name="Malone G."/>
            <person name="Dellagostin O."/>
            <person name="de Oliveira A.C."/>
            <person name="Bevan M."/>
            <person name="Bancroft I."/>
            <person name="Minx P."/>
            <person name="Cordum H."/>
            <person name="Wilson R."/>
            <person name="Cheng Z."/>
            <person name="Jin W."/>
            <person name="Jiang J."/>
            <person name="Leong S.A."/>
            <person name="Iwama H."/>
            <person name="Gojobori T."/>
            <person name="Itoh T."/>
            <person name="Niimura Y."/>
            <person name="Fujii Y."/>
            <person name="Habara T."/>
            <person name="Sakai H."/>
            <person name="Sato Y."/>
            <person name="Wilson G."/>
            <person name="Kumar K."/>
            <person name="McCouch S."/>
            <person name="Juretic N."/>
            <person name="Hoen D."/>
            <person name="Wright S."/>
            <person name="Bruskiewich R."/>
            <person name="Bureau T."/>
            <person name="Miyao A."/>
            <person name="Hirochika H."/>
            <person name="Nishikawa T."/>
            <person name="Kadowaki K."/>
            <person name="Sugiura M."/>
            <person name="Burr B."/>
            <person name="Sasaki T."/>
        </authorList>
    </citation>
    <scope>NUCLEOTIDE SEQUENCE [LARGE SCALE GENOMIC DNA]</scope>
    <source>
        <strain evidence="2">cv. Nipponbare</strain>
    </source>
</reference>